<keyword evidence="3 9" id="KW-0436">Ligase</keyword>
<dbReference type="PRINTS" id="PR00985">
    <property type="entry name" value="TRNASYNTHLEU"/>
</dbReference>
<gene>
    <name evidence="9 15" type="primary">leuS</name>
    <name evidence="15" type="ORF">Cva_00019</name>
</gene>
<evidence type="ECO:0000256" key="2">
    <source>
        <dbReference type="ARBA" id="ARBA00022490"/>
    </source>
</evidence>
<keyword evidence="16" id="KW-1185">Reference proteome</keyword>
<evidence type="ECO:0000259" key="11">
    <source>
        <dbReference type="Pfam" id="PF00133"/>
    </source>
</evidence>
<dbReference type="Gene3D" id="3.40.50.620">
    <property type="entry name" value="HUPs"/>
    <property type="match status" value="2"/>
</dbReference>
<dbReference type="Pfam" id="PF13603">
    <property type="entry name" value="tRNA-synt_1_2"/>
    <property type="match status" value="1"/>
</dbReference>
<dbReference type="GO" id="GO:0005524">
    <property type="term" value="F:ATP binding"/>
    <property type="evidence" value="ECO:0007669"/>
    <property type="project" value="UniProtKB-UniRule"/>
</dbReference>
<evidence type="ECO:0000313" key="15">
    <source>
        <dbReference type="EMBL" id="GAO97388.1"/>
    </source>
</evidence>
<dbReference type="PANTHER" id="PTHR43740">
    <property type="entry name" value="LEUCYL-TRNA SYNTHETASE"/>
    <property type="match status" value="1"/>
</dbReference>
<evidence type="ECO:0000259" key="14">
    <source>
        <dbReference type="Pfam" id="PF13603"/>
    </source>
</evidence>
<dbReference type="SUPFAM" id="SSF47323">
    <property type="entry name" value="Anticodon-binding domain of a subclass of class I aminoacyl-tRNA synthetases"/>
    <property type="match status" value="1"/>
</dbReference>
<organism evidence="15 16">
    <name type="scientific">Caedimonas varicaedens</name>
    <dbReference type="NCBI Taxonomy" id="1629334"/>
    <lineage>
        <taxon>Bacteria</taxon>
        <taxon>Pseudomonadati</taxon>
        <taxon>Pseudomonadota</taxon>
        <taxon>Alphaproteobacteria</taxon>
        <taxon>Holosporales</taxon>
        <taxon>Caedimonadaceae</taxon>
        <taxon>Caedimonas</taxon>
    </lineage>
</organism>
<sequence>MSERYNPSVLEKKWQKKWEEHKLFAAQENSSKPKYYVLEMFPYPSGRLHMGHVRNYTIGDVIARLRLLQGYNVLHPMGWDAFGLPAENAAIENKSHPAQWTYNNIEVMRNQQKSIGFSYDWAREIATCSSDYYRHEQKLFLDFYQKGLVYRKESFVNWDPVENTVLANEQVVDGRGWRSGAPVEKRKLAQWYLKVTAYAEELLAGLDTLTEWPEKIVTMQRHWIGKSDGAKIIFNVMGTHEPLEIFSTRPDTLFGASFIALSPHHPLAEKLAETSASLKEFIVECNRQGTSEEALEKAEKTGFDTGLKVQHPFIAEKVLPLYVANFVLMDYGTGAVFGCPAHDQRDLDFARKYKLNILPVVRPLQPEIQGFKEGDHTAFTEDGILFNSDFLDGMTVQEAKKYILQKLIESGQGEAVTTYRLRDWGVSRQRYWGCPIPMIHCTVCGIIPVPESQLPIELPEDVTFDRPGNPLAHHPTWGQTTCPQCQGSAQRETDTLDTFFESSWYFTRFCSPHSNQPFDRVSAQHWLPVDQYIGGIEHAILHLLYARFFTRALRDCGYLAIDEPFKRLLAQGMICHETYRTASGEWVAPQEVEFRENNILVRGRDGVPLIRGRSEKMSKSKKNVIDPDTIVRDFGADTARLFMISDSPPDRDLEWTDAGIQGIWKYLNRIWNLIQTLEPCIVGCSLSVEILTLNEADIVLRRKTHQTIAAASKDLDVFHLNRYVARLREFTNFLDDISQPEDYQPAVLREAIESLLILLHPTCPHLTEELWQKLGHDSFLTLHSWPVADAMLIQAESITLAIQINGKLRSTLDVATDLSQDEIQEKTLRLEIVRKALEEKQLKKIIIVPNKVVNLVII</sequence>
<evidence type="ECO:0000256" key="1">
    <source>
        <dbReference type="ARBA" id="ARBA00005594"/>
    </source>
</evidence>
<dbReference type="AlphaFoldDB" id="A0A0K8MB19"/>
<feature type="short sequence motif" description="'KMSKS' region" evidence="9">
    <location>
        <begin position="616"/>
        <end position="620"/>
    </location>
</feature>
<comment type="similarity">
    <text evidence="1 9 10">Belongs to the class-I aminoacyl-tRNA synthetase family.</text>
</comment>
<dbReference type="PANTHER" id="PTHR43740:SF2">
    <property type="entry name" value="LEUCINE--TRNA LIGASE, MITOCHONDRIAL"/>
    <property type="match status" value="1"/>
</dbReference>
<evidence type="ECO:0000256" key="5">
    <source>
        <dbReference type="ARBA" id="ARBA00022840"/>
    </source>
</evidence>
<dbReference type="EMBL" id="BBVC01000002">
    <property type="protein sequence ID" value="GAO97388.1"/>
    <property type="molecule type" value="Genomic_DNA"/>
</dbReference>
<dbReference type="STRING" id="1629334.Cva_00019"/>
<dbReference type="FunFam" id="3.40.50.620:FF:000003">
    <property type="entry name" value="Leucine--tRNA ligase"/>
    <property type="match status" value="1"/>
</dbReference>
<keyword evidence="7 9" id="KW-0030">Aminoacyl-tRNA synthetase</keyword>
<dbReference type="InterPro" id="IPR001412">
    <property type="entry name" value="aa-tRNA-synth_I_CS"/>
</dbReference>
<evidence type="ECO:0000259" key="12">
    <source>
        <dbReference type="Pfam" id="PF08264"/>
    </source>
</evidence>
<dbReference type="InterPro" id="IPR014729">
    <property type="entry name" value="Rossmann-like_a/b/a_fold"/>
</dbReference>
<dbReference type="OrthoDB" id="9810365at2"/>
<dbReference type="CDD" id="cd07958">
    <property type="entry name" value="Anticodon_Ia_Leu_BEm"/>
    <property type="match status" value="1"/>
</dbReference>
<dbReference type="InterPro" id="IPR025709">
    <property type="entry name" value="Leu_tRNA-synth_edit"/>
</dbReference>
<dbReference type="NCBIfam" id="TIGR00396">
    <property type="entry name" value="leuS_bact"/>
    <property type="match status" value="1"/>
</dbReference>
<name>A0A0K8MB19_9PROT</name>
<feature type="domain" description="Methionyl/Leucyl tRNA synthetase" evidence="13">
    <location>
        <begin position="37"/>
        <end position="171"/>
    </location>
</feature>
<proteinExistence type="inferred from homology"/>
<dbReference type="EC" id="6.1.1.4" evidence="9"/>
<evidence type="ECO:0000259" key="13">
    <source>
        <dbReference type="Pfam" id="PF09334"/>
    </source>
</evidence>
<protein>
    <recommendedName>
        <fullName evidence="9">Leucine--tRNA ligase</fullName>
        <ecNumber evidence="9">6.1.1.4</ecNumber>
    </recommendedName>
    <alternativeName>
        <fullName evidence="9">Leucyl-tRNA synthetase</fullName>
        <shortName evidence="9">LeuRS</shortName>
    </alternativeName>
</protein>
<accession>A0A0K8MB19</accession>
<dbReference type="GO" id="GO:0002161">
    <property type="term" value="F:aminoacyl-tRNA deacylase activity"/>
    <property type="evidence" value="ECO:0007669"/>
    <property type="project" value="InterPro"/>
</dbReference>
<evidence type="ECO:0000256" key="9">
    <source>
        <dbReference type="HAMAP-Rule" id="MF_00049"/>
    </source>
</evidence>
<dbReference type="GO" id="GO:0004823">
    <property type="term" value="F:leucine-tRNA ligase activity"/>
    <property type="evidence" value="ECO:0007669"/>
    <property type="project" value="UniProtKB-UniRule"/>
</dbReference>
<comment type="catalytic activity">
    <reaction evidence="8 9">
        <text>tRNA(Leu) + L-leucine + ATP = L-leucyl-tRNA(Leu) + AMP + diphosphate</text>
        <dbReference type="Rhea" id="RHEA:11688"/>
        <dbReference type="Rhea" id="RHEA-COMP:9613"/>
        <dbReference type="Rhea" id="RHEA-COMP:9622"/>
        <dbReference type="ChEBI" id="CHEBI:30616"/>
        <dbReference type="ChEBI" id="CHEBI:33019"/>
        <dbReference type="ChEBI" id="CHEBI:57427"/>
        <dbReference type="ChEBI" id="CHEBI:78442"/>
        <dbReference type="ChEBI" id="CHEBI:78494"/>
        <dbReference type="ChEBI" id="CHEBI:456215"/>
        <dbReference type="EC" id="6.1.1.4"/>
    </reaction>
</comment>
<evidence type="ECO:0000256" key="10">
    <source>
        <dbReference type="RuleBase" id="RU363035"/>
    </source>
</evidence>
<dbReference type="InterPro" id="IPR013155">
    <property type="entry name" value="M/V/L/I-tRNA-synth_anticd-bd"/>
</dbReference>
<dbReference type="HAMAP" id="MF_00049_B">
    <property type="entry name" value="Leu_tRNA_synth_B"/>
    <property type="match status" value="1"/>
</dbReference>
<dbReference type="Pfam" id="PF00133">
    <property type="entry name" value="tRNA-synt_1"/>
    <property type="match status" value="2"/>
</dbReference>
<keyword evidence="5 9" id="KW-0067">ATP-binding</keyword>
<dbReference type="InterPro" id="IPR015413">
    <property type="entry name" value="Methionyl/Leucyl_tRNA_Synth"/>
</dbReference>
<evidence type="ECO:0000256" key="8">
    <source>
        <dbReference type="ARBA" id="ARBA00047469"/>
    </source>
</evidence>
<dbReference type="Pfam" id="PF09334">
    <property type="entry name" value="tRNA-synt_1g"/>
    <property type="match status" value="1"/>
</dbReference>
<feature type="short sequence motif" description="'HIGH' region" evidence="9">
    <location>
        <begin position="42"/>
        <end position="52"/>
    </location>
</feature>
<evidence type="ECO:0000256" key="4">
    <source>
        <dbReference type="ARBA" id="ARBA00022741"/>
    </source>
</evidence>
<evidence type="ECO:0000256" key="3">
    <source>
        <dbReference type="ARBA" id="ARBA00022598"/>
    </source>
</evidence>
<dbReference type="Pfam" id="PF08264">
    <property type="entry name" value="Anticodon_1"/>
    <property type="match status" value="1"/>
</dbReference>
<dbReference type="SUPFAM" id="SSF50677">
    <property type="entry name" value="ValRS/IleRS/LeuRS editing domain"/>
    <property type="match status" value="1"/>
</dbReference>
<evidence type="ECO:0000256" key="7">
    <source>
        <dbReference type="ARBA" id="ARBA00023146"/>
    </source>
</evidence>
<feature type="domain" description="Leucyl-tRNA synthetase editing" evidence="14">
    <location>
        <begin position="221"/>
        <end position="407"/>
    </location>
</feature>
<evidence type="ECO:0000256" key="6">
    <source>
        <dbReference type="ARBA" id="ARBA00022917"/>
    </source>
</evidence>
<comment type="subcellular location">
    <subcellularLocation>
        <location evidence="9">Cytoplasm</location>
    </subcellularLocation>
</comment>
<dbReference type="Gene3D" id="2.20.28.290">
    <property type="match status" value="1"/>
</dbReference>
<dbReference type="InterPro" id="IPR002300">
    <property type="entry name" value="aa-tRNA-synth_Ia"/>
</dbReference>
<reference evidence="15 16" key="1">
    <citation type="submission" date="2015-03" db="EMBL/GenBank/DDBJ databases">
        <title>Caedibacter varicaedens, whole genome shotgun sequence.</title>
        <authorList>
            <person name="Suzuki H."/>
            <person name="Dapper A.L."/>
            <person name="Gibson A.K."/>
            <person name="Jackson C."/>
            <person name="Lee H."/>
            <person name="Pejaver V.R."/>
            <person name="Doak T."/>
            <person name="Lynch M."/>
        </authorList>
    </citation>
    <scope>NUCLEOTIDE SEQUENCE [LARGE SCALE GENOMIC DNA]</scope>
</reference>
<dbReference type="GO" id="GO:0006429">
    <property type="term" value="P:leucyl-tRNA aminoacylation"/>
    <property type="evidence" value="ECO:0007669"/>
    <property type="project" value="UniProtKB-UniRule"/>
</dbReference>
<dbReference type="FunFam" id="1.10.730.10:FF:000002">
    <property type="entry name" value="Leucine--tRNA ligase"/>
    <property type="match status" value="1"/>
</dbReference>
<dbReference type="GO" id="GO:0005829">
    <property type="term" value="C:cytosol"/>
    <property type="evidence" value="ECO:0007669"/>
    <property type="project" value="TreeGrafter"/>
</dbReference>
<dbReference type="Proteomes" id="UP000036771">
    <property type="component" value="Unassembled WGS sequence"/>
</dbReference>
<dbReference type="InterPro" id="IPR009008">
    <property type="entry name" value="Val/Leu/Ile-tRNA-synth_edit"/>
</dbReference>
<keyword evidence="2 9" id="KW-0963">Cytoplasm</keyword>
<feature type="domain" description="Methionyl/Valyl/Leucyl/Isoleucyl-tRNA synthetase anticodon-binding" evidence="12">
    <location>
        <begin position="700"/>
        <end position="819"/>
    </location>
</feature>
<dbReference type="InterPro" id="IPR002302">
    <property type="entry name" value="Leu-tRNA-ligase"/>
</dbReference>
<feature type="domain" description="Aminoacyl-tRNA synthetase class Ia" evidence="11">
    <location>
        <begin position="615"/>
        <end position="655"/>
    </location>
</feature>
<feature type="domain" description="Aminoacyl-tRNA synthetase class Ia" evidence="11">
    <location>
        <begin position="421"/>
        <end position="578"/>
    </location>
</feature>
<dbReference type="Gene3D" id="1.10.730.10">
    <property type="entry name" value="Isoleucyl-tRNA Synthetase, Domain 1"/>
    <property type="match status" value="2"/>
</dbReference>
<dbReference type="PROSITE" id="PS00178">
    <property type="entry name" value="AA_TRNA_LIGASE_I"/>
    <property type="match status" value="1"/>
</dbReference>
<dbReference type="FunFam" id="3.40.50.620:FF:000056">
    <property type="entry name" value="Leucine--tRNA ligase"/>
    <property type="match status" value="1"/>
</dbReference>
<dbReference type="SUPFAM" id="SSF52374">
    <property type="entry name" value="Nucleotidylyl transferase"/>
    <property type="match status" value="1"/>
</dbReference>
<dbReference type="CDD" id="cd00812">
    <property type="entry name" value="LeuRS_core"/>
    <property type="match status" value="1"/>
</dbReference>
<keyword evidence="6 9" id="KW-0648">Protein biosynthesis</keyword>
<comment type="caution">
    <text evidence="15">The sequence shown here is derived from an EMBL/GenBank/DDBJ whole genome shotgun (WGS) entry which is preliminary data.</text>
</comment>
<feature type="binding site" evidence="9">
    <location>
        <position position="619"/>
    </location>
    <ligand>
        <name>ATP</name>
        <dbReference type="ChEBI" id="CHEBI:30616"/>
    </ligand>
</feature>
<evidence type="ECO:0000313" key="16">
    <source>
        <dbReference type="Proteomes" id="UP000036771"/>
    </source>
</evidence>
<dbReference type="Gene3D" id="3.10.20.590">
    <property type="match status" value="1"/>
</dbReference>
<dbReference type="InterPro" id="IPR009080">
    <property type="entry name" value="tRNAsynth_Ia_anticodon-bd"/>
</dbReference>
<keyword evidence="4 9" id="KW-0547">Nucleotide-binding</keyword>